<dbReference type="InterPro" id="IPR001128">
    <property type="entry name" value="Cyt_P450"/>
</dbReference>
<evidence type="ECO:0000256" key="1">
    <source>
        <dbReference type="ARBA" id="ARBA00001971"/>
    </source>
</evidence>
<dbReference type="CDD" id="cd11058">
    <property type="entry name" value="CYP60B-like"/>
    <property type="match status" value="1"/>
</dbReference>
<dbReference type="OrthoDB" id="9978204at2759"/>
<dbReference type="SUPFAM" id="SSF50939">
    <property type="entry name" value="Sialidases"/>
    <property type="match status" value="1"/>
</dbReference>
<dbReference type="Gene3D" id="2.120.10.10">
    <property type="match status" value="1"/>
</dbReference>
<comment type="cofactor">
    <cofactor evidence="1 6">
        <name>heme</name>
        <dbReference type="ChEBI" id="CHEBI:30413"/>
    </cofactor>
</comment>
<dbReference type="SUPFAM" id="SSF48264">
    <property type="entry name" value="Cytochrome P450"/>
    <property type="match status" value="1"/>
</dbReference>
<sequence length="871" mass="97680">MGFLARTVAAAASLLSLASAVSISSPKTFNISNDVEGSVHLNALAFQQNPLTTFGDFQYVVFYKTASGYGKHYVNLGRRRIAPSLGDWQSFAFTDYVQQTLDEHNTISMGISGDGKIHLSFDHHDVPLNYRVSASGIAKTLPSDWSMTTFGGTVQHSLPGSIGPWTPLTYPRFERLANGDMLMEFRIGHSGSGDSYIHRYSATSGTWSAVGKYLQGEDNNAYINGLSSSDGKLFASWTVRETPDASTNHDFHFALSEDDGKTWKATSGSTVAKPITPSTAGIKAFNIAQNKQIMNQEAQTADDKGRFHALMRDNTSGTARFYHYLRTATGTFTKIAINAPGLSNPPYLAYRGKLAAKGDSLVAILPDAPKNTTTLYGATAGGNYQDWKLLSTIQNTAGEPGVDGERLQQSNVLSVFIRQGGPFGDRKIQAWDYDYLAFSACRAIHNVYFHPLANIPWPKSLAAFYFPHNFELVAGDVVHNWHKLHEQYGEVVRVSPSWISFTNPDAWRDIYLRIPKDPSVYNTYEGRNRPANIISSYDADHARVRRCMNHAFSDQALRGQEPIISSYITLLISKLQVKARDGTPVDIMRYINYATFDILGDLCFGEPFNALESEEYSEWMANLFKGSHSDFDQDFPADTAARTKHDNYTVEKTAKRIEKNTDRKDTMSYILKHNDEKGMTRGEMMSTSGVLIVAGSETSATLLSGAIYYLVSNPTWLEKVRQELKGSFKTEEEMTFASLGQLKVLNAVLTETFRMYPPVPVLLPRATVEEDEIMCRDVHSERQYLGRRVRHLGDPEFKDDRRSVIQPFSVGPRNCIGQTMAWLELRAILARLLWNFDMELVDKSHRWDQHKVFVLWDKPALMVRLSMKKHE</sequence>
<gene>
    <name evidence="8" type="ORF">PMIN01_05058</name>
</gene>
<evidence type="ECO:0000313" key="8">
    <source>
        <dbReference type="EMBL" id="KAF9737279.1"/>
    </source>
</evidence>
<feature type="signal peptide" evidence="7">
    <location>
        <begin position="1"/>
        <end position="20"/>
    </location>
</feature>
<keyword evidence="4 6" id="KW-0479">Metal-binding</keyword>
<feature type="chain" id="PRO_5040254213" evidence="7">
    <location>
        <begin position="21"/>
        <end position="871"/>
    </location>
</feature>
<dbReference type="Gene3D" id="1.10.630.10">
    <property type="entry name" value="Cytochrome P450"/>
    <property type="match status" value="1"/>
</dbReference>
<dbReference type="PRINTS" id="PR00463">
    <property type="entry name" value="EP450I"/>
</dbReference>
<dbReference type="PRINTS" id="PR00385">
    <property type="entry name" value="P450"/>
</dbReference>
<dbReference type="PROSITE" id="PS00086">
    <property type="entry name" value="CYTOCHROME_P450"/>
    <property type="match status" value="1"/>
</dbReference>
<evidence type="ECO:0000256" key="5">
    <source>
        <dbReference type="ARBA" id="ARBA00023004"/>
    </source>
</evidence>
<dbReference type="GO" id="GO:0004497">
    <property type="term" value="F:monooxygenase activity"/>
    <property type="evidence" value="ECO:0007669"/>
    <property type="project" value="InterPro"/>
</dbReference>
<dbReference type="InterPro" id="IPR036396">
    <property type="entry name" value="Cyt_P450_sf"/>
</dbReference>
<dbReference type="Pfam" id="PF00067">
    <property type="entry name" value="p450"/>
    <property type="match status" value="2"/>
</dbReference>
<dbReference type="GO" id="GO:0005506">
    <property type="term" value="F:iron ion binding"/>
    <property type="evidence" value="ECO:0007669"/>
    <property type="project" value="InterPro"/>
</dbReference>
<accession>A0A9P6GKV4</accession>
<protein>
    <submittedName>
        <fullName evidence="8">Cytochrome p450</fullName>
    </submittedName>
</protein>
<dbReference type="AlphaFoldDB" id="A0A9P6GKV4"/>
<reference evidence="8" key="1">
    <citation type="journal article" date="2020" name="Mol. Plant Microbe Interact.">
        <title>Genome Sequence of the Biocontrol Agent Coniothyrium minitans strain Conio (IMI 134523).</title>
        <authorList>
            <person name="Patel D."/>
            <person name="Shittu T.A."/>
            <person name="Baroncelli R."/>
            <person name="Muthumeenakshi S."/>
            <person name="Osborne T.H."/>
            <person name="Janganan T.K."/>
            <person name="Sreenivasaprasad S."/>
        </authorList>
    </citation>
    <scope>NUCLEOTIDE SEQUENCE</scope>
    <source>
        <strain evidence="8">Conio</strain>
    </source>
</reference>
<evidence type="ECO:0000256" key="3">
    <source>
        <dbReference type="ARBA" id="ARBA00022617"/>
    </source>
</evidence>
<dbReference type="InterPro" id="IPR050121">
    <property type="entry name" value="Cytochrome_P450_monoxygenase"/>
</dbReference>
<dbReference type="GO" id="GO:0016705">
    <property type="term" value="F:oxidoreductase activity, acting on paired donors, with incorporation or reduction of molecular oxygen"/>
    <property type="evidence" value="ECO:0007669"/>
    <property type="project" value="InterPro"/>
</dbReference>
<dbReference type="InterPro" id="IPR017972">
    <property type="entry name" value="Cyt_P450_CS"/>
</dbReference>
<dbReference type="Pfam" id="PF15892">
    <property type="entry name" value="BNR_4"/>
    <property type="match status" value="1"/>
</dbReference>
<evidence type="ECO:0000313" key="9">
    <source>
        <dbReference type="Proteomes" id="UP000756921"/>
    </source>
</evidence>
<dbReference type="PANTHER" id="PTHR24305:SF210">
    <property type="entry name" value="CYTOCHROME P450 MONOOXYGENASE ASQL-RELATED"/>
    <property type="match status" value="1"/>
</dbReference>
<feature type="binding site" description="axial binding residue" evidence="6">
    <location>
        <position position="815"/>
    </location>
    <ligand>
        <name>heme</name>
        <dbReference type="ChEBI" id="CHEBI:30413"/>
    </ligand>
    <ligandPart>
        <name>Fe</name>
        <dbReference type="ChEBI" id="CHEBI:18248"/>
    </ligandPart>
</feature>
<evidence type="ECO:0000256" key="6">
    <source>
        <dbReference type="PIRSR" id="PIRSR602401-1"/>
    </source>
</evidence>
<comment type="similarity">
    <text evidence="2">Belongs to the cytochrome P450 family.</text>
</comment>
<dbReference type="EMBL" id="WJXW01000004">
    <property type="protein sequence ID" value="KAF9737279.1"/>
    <property type="molecule type" value="Genomic_DNA"/>
</dbReference>
<dbReference type="InterPro" id="IPR036278">
    <property type="entry name" value="Sialidase_sf"/>
</dbReference>
<keyword evidence="5 6" id="KW-0408">Iron</keyword>
<dbReference type="GO" id="GO:0020037">
    <property type="term" value="F:heme binding"/>
    <property type="evidence" value="ECO:0007669"/>
    <property type="project" value="InterPro"/>
</dbReference>
<evidence type="ECO:0000256" key="4">
    <source>
        <dbReference type="ARBA" id="ARBA00022723"/>
    </source>
</evidence>
<keyword evidence="3 6" id="KW-0349">Heme</keyword>
<evidence type="ECO:0000256" key="2">
    <source>
        <dbReference type="ARBA" id="ARBA00010617"/>
    </source>
</evidence>
<dbReference type="Proteomes" id="UP000756921">
    <property type="component" value="Unassembled WGS sequence"/>
</dbReference>
<dbReference type="InterPro" id="IPR002401">
    <property type="entry name" value="Cyt_P450_E_grp-I"/>
</dbReference>
<keyword evidence="7" id="KW-0732">Signal</keyword>
<comment type="caution">
    <text evidence="8">The sequence shown here is derived from an EMBL/GenBank/DDBJ whole genome shotgun (WGS) entry which is preliminary data.</text>
</comment>
<dbReference type="PANTHER" id="PTHR24305">
    <property type="entry name" value="CYTOCHROME P450"/>
    <property type="match status" value="1"/>
</dbReference>
<evidence type="ECO:0000256" key="7">
    <source>
        <dbReference type="SAM" id="SignalP"/>
    </source>
</evidence>
<name>A0A9P6GKV4_9PLEO</name>
<keyword evidence="9" id="KW-1185">Reference proteome</keyword>
<organism evidence="8 9">
    <name type="scientific">Paraphaeosphaeria minitans</name>
    <dbReference type="NCBI Taxonomy" id="565426"/>
    <lineage>
        <taxon>Eukaryota</taxon>
        <taxon>Fungi</taxon>
        <taxon>Dikarya</taxon>
        <taxon>Ascomycota</taxon>
        <taxon>Pezizomycotina</taxon>
        <taxon>Dothideomycetes</taxon>
        <taxon>Pleosporomycetidae</taxon>
        <taxon>Pleosporales</taxon>
        <taxon>Massarineae</taxon>
        <taxon>Didymosphaeriaceae</taxon>
        <taxon>Paraphaeosphaeria</taxon>
    </lineage>
</organism>
<proteinExistence type="inferred from homology"/>